<dbReference type="InterPro" id="IPR024456">
    <property type="entry name" value="Integrase_catalytic_putative"/>
</dbReference>
<dbReference type="GO" id="GO:0015074">
    <property type="term" value="P:DNA integration"/>
    <property type="evidence" value="ECO:0007669"/>
    <property type="project" value="InterPro"/>
</dbReference>
<evidence type="ECO:0000259" key="3">
    <source>
        <dbReference type="Pfam" id="PF12835"/>
    </source>
</evidence>
<organism evidence="4 5">
    <name type="scientific">Alkanindiges hydrocarboniclasticus</name>
    <dbReference type="NCBI Taxonomy" id="1907941"/>
    <lineage>
        <taxon>Bacteria</taxon>
        <taxon>Pseudomonadati</taxon>
        <taxon>Pseudomonadota</taxon>
        <taxon>Gammaproteobacteria</taxon>
        <taxon>Moraxellales</taxon>
        <taxon>Moraxellaceae</taxon>
        <taxon>Alkanindiges</taxon>
    </lineage>
</organism>
<dbReference type="EMBL" id="MLCN01000039">
    <property type="protein sequence ID" value="ONG37969.1"/>
    <property type="molecule type" value="Genomic_DNA"/>
</dbReference>
<keyword evidence="5" id="KW-1185">Reference proteome</keyword>
<evidence type="ECO:0000313" key="5">
    <source>
        <dbReference type="Proteomes" id="UP000192132"/>
    </source>
</evidence>
<dbReference type="OrthoDB" id="5394387at2"/>
<feature type="domain" description="Putative integrase N-terminal" evidence="2">
    <location>
        <begin position="3"/>
        <end position="87"/>
    </location>
</feature>
<evidence type="ECO:0000313" key="4">
    <source>
        <dbReference type="EMBL" id="ONG37969.1"/>
    </source>
</evidence>
<dbReference type="InterPro" id="IPR024457">
    <property type="entry name" value="Putative_integrase_N"/>
</dbReference>
<proteinExistence type="predicted"/>
<evidence type="ECO:0000259" key="2">
    <source>
        <dbReference type="Pfam" id="PF12834"/>
    </source>
</evidence>
<evidence type="ECO:0000256" key="1">
    <source>
        <dbReference type="ARBA" id="ARBA00023172"/>
    </source>
</evidence>
<dbReference type="Gene3D" id="1.10.443.10">
    <property type="entry name" value="Intergrase catalytic core"/>
    <property type="match status" value="1"/>
</dbReference>
<dbReference type="RefSeq" id="WP_076879097.1">
    <property type="nucleotide sequence ID" value="NZ_MLCN01000039.1"/>
</dbReference>
<feature type="domain" description="Integrase catalytic" evidence="3">
    <location>
        <begin position="121"/>
        <end position="240"/>
    </location>
</feature>
<dbReference type="GO" id="GO:0003677">
    <property type="term" value="F:DNA binding"/>
    <property type="evidence" value="ECO:0007669"/>
    <property type="project" value="InterPro"/>
</dbReference>
<comment type="caution">
    <text evidence="4">The sequence shown here is derived from an EMBL/GenBank/DDBJ whole genome shotgun (WGS) entry which is preliminary data.</text>
</comment>
<keyword evidence="1" id="KW-0233">DNA recombination</keyword>
<accession>A0A1S8CSG4</accession>
<dbReference type="SUPFAM" id="SSF56349">
    <property type="entry name" value="DNA breaking-rejoining enzymes"/>
    <property type="match status" value="1"/>
</dbReference>
<dbReference type="GO" id="GO:0006310">
    <property type="term" value="P:DNA recombination"/>
    <property type="evidence" value="ECO:0007669"/>
    <property type="project" value="UniProtKB-KW"/>
</dbReference>
<dbReference type="InterPro" id="IPR013762">
    <property type="entry name" value="Integrase-like_cat_sf"/>
</dbReference>
<name>A0A1S8CSG4_9GAMM</name>
<gene>
    <name evidence="4" type="ORF">BKE30_13340</name>
</gene>
<dbReference type="AlphaFoldDB" id="A0A1S8CSG4"/>
<dbReference type="Pfam" id="PF12834">
    <property type="entry name" value="Phage_int_SAM_2"/>
    <property type="match status" value="1"/>
</dbReference>
<dbReference type="Proteomes" id="UP000192132">
    <property type="component" value="Unassembled WGS sequence"/>
</dbReference>
<protein>
    <submittedName>
        <fullName evidence="4">Integrase</fullName>
    </submittedName>
</protein>
<sequence length="297" mass="33777">MTLEYQFNQLCNKFREGSHATQANRKAMLKMFAEQLGKLGYNVKTMKPSDLKGRHVNKLLDLWRKDGVSSGTIKNRMVAVRWWAEKVGNSGAVKDNSTYKIENRVYVTNENKSISLKDLDLTKTDPNIAQSLRLQDAFGLRREESMKFQPEYALDGQKIENAKYIRLKDSWTKGGRPRTIPITNEKQRQELKNAYAQAVKNGGSMIPKEKSYKSHKANFEAITHALGVGQTHGLRHGYAQTRYRELMGFDCPAVGGSRSLSADEKVKDKEIRMLISEELGHSRINITSVYLGSWSKN</sequence>
<dbReference type="InterPro" id="IPR011010">
    <property type="entry name" value="DNA_brk_join_enz"/>
</dbReference>
<dbReference type="Pfam" id="PF12835">
    <property type="entry name" value="Integrase_1"/>
    <property type="match status" value="1"/>
</dbReference>
<reference evidence="4 5" key="1">
    <citation type="submission" date="2016-10" db="EMBL/GenBank/DDBJ databases">
        <title>Draft Genome sequence of Alkanindiges sp. strain H1.</title>
        <authorList>
            <person name="Subhash Y."/>
            <person name="Lee S."/>
        </authorList>
    </citation>
    <scope>NUCLEOTIDE SEQUENCE [LARGE SCALE GENOMIC DNA]</scope>
    <source>
        <strain evidence="4 5">H1</strain>
    </source>
</reference>